<gene>
    <name evidence="1" type="ORF">KFK09_027626</name>
</gene>
<reference evidence="1" key="1">
    <citation type="journal article" date="2022" name="Front. Genet.">
        <title>Chromosome-Scale Assembly of the Dendrobium nobile Genome Provides Insights Into the Molecular Mechanism of the Biosynthesis of the Medicinal Active Ingredient of Dendrobium.</title>
        <authorList>
            <person name="Xu Q."/>
            <person name="Niu S.-C."/>
            <person name="Li K.-L."/>
            <person name="Zheng P.-J."/>
            <person name="Zhang X.-J."/>
            <person name="Jia Y."/>
            <person name="Liu Y."/>
            <person name="Niu Y.-X."/>
            <person name="Yu L.-H."/>
            <person name="Chen D.-F."/>
            <person name="Zhang G.-Q."/>
        </authorList>
    </citation>
    <scope>NUCLEOTIDE SEQUENCE</scope>
    <source>
        <tissue evidence="1">Leaf</tissue>
    </source>
</reference>
<dbReference type="Proteomes" id="UP000829196">
    <property type="component" value="Unassembled WGS sequence"/>
</dbReference>
<dbReference type="AlphaFoldDB" id="A0A8T3AB39"/>
<proteinExistence type="predicted"/>
<comment type="caution">
    <text evidence="1">The sequence shown here is derived from an EMBL/GenBank/DDBJ whole genome shotgun (WGS) entry which is preliminary data.</text>
</comment>
<sequence>MQKMQRWGKKVLLQVATNPAALERPLLLLNWEIFILPKGILQNVQKTLILKMQAFIYHSTVVSNERAVHLSICTQPKVSIGHGKALQAFVVTTFKMCQS</sequence>
<evidence type="ECO:0000313" key="2">
    <source>
        <dbReference type="Proteomes" id="UP000829196"/>
    </source>
</evidence>
<evidence type="ECO:0000313" key="1">
    <source>
        <dbReference type="EMBL" id="KAI0493349.1"/>
    </source>
</evidence>
<keyword evidence="2" id="KW-1185">Reference proteome</keyword>
<dbReference type="EMBL" id="JAGYWB010000018">
    <property type="protein sequence ID" value="KAI0493349.1"/>
    <property type="molecule type" value="Genomic_DNA"/>
</dbReference>
<name>A0A8T3AB39_DENNO</name>
<organism evidence="1 2">
    <name type="scientific">Dendrobium nobile</name>
    <name type="common">Orchid</name>
    <dbReference type="NCBI Taxonomy" id="94219"/>
    <lineage>
        <taxon>Eukaryota</taxon>
        <taxon>Viridiplantae</taxon>
        <taxon>Streptophyta</taxon>
        <taxon>Embryophyta</taxon>
        <taxon>Tracheophyta</taxon>
        <taxon>Spermatophyta</taxon>
        <taxon>Magnoliopsida</taxon>
        <taxon>Liliopsida</taxon>
        <taxon>Asparagales</taxon>
        <taxon>Orchidaceae</taxon>
        <taxon>Epidendroideae</taxon>
        <taxon>Malaxideae</taxon>
        <taxon>Dendrobiinae</taxon>
        <taxon>Dendrobium</taxon>
    </lineage>
</organism>
<protein>
    <submittedName>
        <fullName evidence="1">Uncharacterized protein</fullName>
    </submittedName>
</protein>
<accession>A0A8T3AB39</accession>